<organism evidence="1 2">
    <name type="scientific">Puccinia graminis f. sp. tritici</name>
    <dbReference type="NCBI Taxonomy" id="56615"/>
    <lineage>
        <taxon>Eukaryota</taxon>
        <taxon>Fungi</taxon>
        <taxon>Dikarya</taxon>
        <taxon>Basidiomycota</taxon>
        <taxon>Pucciniomycotina</taxon>
        <taxon>Pucciniomycetes</taxon>
        <taxon>Pucciniales</taxon>
        <taxon>Pucciniaceae</taxon>
        <taxon>Puccinia</taxon>
    </lineage>
</organism>
<dbReference type="EMBL" id="VDEP01000106">
    <property type="protein sequence ID" value="KAA1130811.1"/>
    <property type="molecule type" value="Genomic_DNA"/>
</dbReference>
<protein>
    <submittedName>
        <fullName evidence="1">Uncharacterized protein</fullName>
    </submittedName>
</protein>
<evidence type="ECO:0000313" key="1">
    <source>
        <dbReference type="EMBL" id="KAA1130811.1"/>
    </source>
</evidence>
<comment type="caution">
    <text evidence="1">The sequence shown here is derived from an EMBL/GenBank/DDBJ whole genome shotgun (WGS) entry which is preliminary data.</text>
</comment>
<sequence length="58" mass="6195">MSLVSLLIVSEPPSASLEPAAKTNDQFLSYLDDVIGIFSAPTAIPTLDRSQAIYRPAC</sequence>
<reference evidence="1 2" key="1">
    <citation type="submission" date="2019-05" db="EMBL/GenBank/DDBJ databases">
        <title>Emergence of the Ug99 lineage of the wheat stem rust pathogen through somatic hybridization.</title>
        <authorList>
            <person name="Li F."/>
            <person name="Upadhyaya N.M."/>
            <person name="Sperschneider J."/>
            <person name="Matny O."/>
            <person name="Nguyen-Phuc H."/>
            <person name="Mago R."/>
            <person name="Raley C."/>
            <person name="Miller M.E."/>
            <person name="Silverstein K.A.T."/>
            <person name="Henningsen E."/>
            <person name="Hirsch C.D."/>
            <person name="Visser B."/>
            <person name="Pretorius Z.A."/>
            <person name="Steffenson B.J."/>
            <person name="Schwessinger B."/>
            <person name="Dodds P.N."/>
            <person name="Figueroa M."/>
        </authorList>
    </citation>
    <scope>NUCLEOTIDE SEQUENCE [LARGE SCALE GENOMIC DNA]</scope>
    <source>
        <strain evidence="1 2">Ug99</strain>
    </source>
</reference>
<gene>
    <name evidence="1" type="ORF">PGTUg99_022603</name>
</gene>
<accession>A0A5B0RY22</accession>
<dbReference type="AlphaFoldDB" id="A0A5B0RY22"/>
<name>A0A5B0RY22_PUCGR</name>
<proteinExistence type="predicted"/>
<evidence type="ECO:0000313" key="2">
    <source>
        <dbReference type="Proteomes" id="UP000325313"/>
    </source>
</evidence>
<dbReference type="Proteomes" id="UP000325313">
    <property type="component" value="Unassembled WGS sequence"/>
</dbReference>